<evidence type="ECO:0000313" key="2">
    <source>
        <dbReference type="Proteomes" id="UP001444071"/>
    </source>
</evidence>
<proteinExistence type="predicted"/>
<accession>A0ABV0WW19</accession>
<name>A0ABV0WW19_9TELE</name>
<protein>
    <submittedName>
        <fullName evidence="1">Uncharacterized protein</fullName>
    </submittedName>
</protein>
<comment type="caution">
    <text evidence="1">The sequence shown here is derived from an EMBL/GenBank/DDBJ whole genome shotgun (WGS) entry which is preliminary data.</text>
</comment>
<organism evidence="1 2">
    <name type="scientific">Xenotaenia resolanae</name>
    <dbReference type="NCBI Taxonomy" id="208358"/>
    <lineage>
        <taxon>Eukaryota</taxon>
        <taxon>Metazoa</taxon>
        <taxon>Chordata</taxon>
        <taxon>Craniata</taxon>
        <taxon>Vertebrata</taxon>
        <taxon>Euteleostomi</taxon>
        <taxon>Actinopterygii</taxon>
        <taxon>Neopterygii</taxon>
        <taxon>Teleostei</taxon>
        <taxon>Neoteleostei</taxon>
        <taxon>Acanthomorphata</taxon>
        <taxon>Ovalentaria</taxon>
        <taxon>Atherinomorphae</taxon>
        <taxon>Cyprinodontiformes</taxon>
        <taxon>Goodeidae</taxon>
        <taxon>Xenotaenia</taxon>
    </lineage>
</organism>
<dbReference type="EMBL" id="JAHRIM010071069">
    <property type="protein sequence ID" value="MEQ2273128.1"/>
    <property type="molecule type" value="Genomic_DNA"/>
</dbReference>
<sequence length="116" mass="13365">MLREKRNGRRFRCDSPSLYGHMQPWHEQKVQSGKTYSFKAFINTQIHSLPSSSRGAKGKVESKREYADKFLNFERAQRLPPLITSEAARCGPVWMGGTDGWDQGHIWIKNGRKSNL</sequence>
<dbReference type="Proteomes" id="UP001444071">
    <property type="component" value="Unassembled WGS sequence"/>
</dbReference>
<evidence type="ECO:0000313" key="1">
    <source>
        <dbReference type="EMBL" id="MEQ2273128.1"/>
    </source>
</evidence>
<gene>
    <name evidence="1" type="ORF">XENORESO_000034</name>
</gene>
<reference evidence="1 2" key="1">
    <citation type="submission" date="2021-06" db="EMBL/GenBank/DDBJ databases">
        <authorList>
            <person name="Palmer J.M."/>
        </authorList>
    </citation>
    <scope>NUCLEOTIDE SEQUENCE [LARGE SCALE GENOMIC DNA]</scope>
    <source>
        <strain evidence="1 2">XR_2019</strain>
        <tissue evidence="1">Muscle</tissue>
    </source>
</reference>
<keyword evidence="2" id="KW-1185">Reference proteome</keyword>